<dbReference type="PANTHER" id="PTHR46033:SF8">
    <property type="entry name" value="PROTEIN MAINTENANCE OF MERISTEMS-LIKE"/>
    <property type="match status" value="1"/>
</dbReference>
<proteinExistence type="inferred from homology"/>
<keyword evidence="6" id="KW-1185">Reference proteome</keyword>
<evidence type="ECO:0000256" key="2">
    <source>
        <dbReference type="ARBA" id="ARBA00009758"/>
    </source>
</evidence>
<dbReference type="GO" id="GO:0005094">
    <property type="term" value="F:Rho GDP-dissociation inhibitor activity"/>
    <property type="evidence" value="ECO:0007669"/>
    <property type="project" value="InterPro"/>
</dbReference>
<sequence length="442" mass="50389">MFPNKTQNTVNLQFLAQVEDLDQCSRYNWGSALLAGLYSGLNETSQYTVHDATGCPYLLQVRISSTPPFRDQLTSLRVEDFRWQPYAKVLHRLPDFCEVLHNIRVSSEKFREKREEENLLDEELDKHLDDIINQTHAALTLGANDEMDIEDTQILVDEEPSLPSQPAPDYLADITAIPGLKETREYILLSRKRWIAMEAIESFAQELEGLERRRKMAIHLYAKTKYDKGLDIWKTETKHLLEELEEIYKLGKDLRNSCQHIYRYIPRAVEVDNLVATLRSLNELILTHGEEVAAIAQLMDSLDGWDPKIRVFTSTDHIPRQTPTGRMIKLAIEYTSGPMAPTGSANEQDEVAVLRRWKERLLQSIGRSFLGHMTPLVKFYFVGLGSAGGVVKNVLTPVAGENSCFSLTEGSPSILKFKFYVRHNLVFGLNYRNTFLIGGVKG</sequence>
<dbReference type="Pfam" id="PF10536">
    <property type="entry name" value="PMD"/>
    <property type="match status" value="1"/>
</dbReference>
<evidence type="ECO:0000313" key="5">
    <source>
        <dbReference type="EMBL" id="CAI9109052.1"/>
    </source>
</evidence>
<name>A0AAV1DNY3_OLDCO</name>
<comment type="subcellular location">
    <subcellularLocation>
        <location evidence="1">Cytoplasm</location>
    </subcellularLocation>
</comment>
<evidence type="ECO:0000313" key="6">
    <source>
        <dbReference type="Proteomes" id="UP001161247"/>
    </source>
</evidence>
<dbReference type="GO" id="GO:0010073">
    <property type="term" value="P:meristem maintenance"/>
    <property type="evidence" value="ECO:0007669"/>
    <property type="project" value="InterPro"/>
</dbReference>
<evidence type="ECO:0000259" key="4">
    <source>
        <dbReference type="Pfam" id="PF10536"/>
    </source>
</evidence>
<keyword evidence="3" id="KW-0963">Cytoplasm</keyword>
<dbReference type="InterPro" id="IPR014756">
    <property type="entry name" value="Ig_E-set"/>
</dbReference>
<dbReference type="Gene3D" id="2.70.50.30">
    <property type="entry name" value="Coagulation Factor XIII, subunit A, domain 1"/>
    <property type="match status" value="1"/>
</dbReference>
<reference evidence="5" key="1">
    <citation type="submission" date="2023-03" db="EMBL/GenBank/DDBJ databases">
        <authorList>
            <person name="Julca I."/>
        </authorList>
    </citation>
    <scope>NUCLEOTIDE SEQUENCE</scope>
</reference>
<dbReference type="InterPro" id="IPR044824">
    <property type="entry name" value="MAIN-like"/>
</dbReference>
<organism evidence="5 6">
    <name type="scientific">Oldenlandia corymbosa var. corymbosa</name>
    <dbReference type="NCBI Taxonomy" id="529605"/>
    <lineage>
        <taxon>Eukaryota</taxon>
        <taxon>Viridiplantae</taxon>
        <taxon>Streptophyta</taxon>
        <taxon>Embryophyta</taxon>
        <taxon>Tracheophyta</taxon>
        <taxon>Spermatophyta</taxon>
        <taxon>Magnoliopsida</taxon>
        <taxon>eudicotyledons</taxon>
        <taxon>Gunneridae</taxon>
        <taxon>Pentapetalae</taxon>
        <taxon>asterids</taxon>
        <taxon>lamiids</taxon>
        <taxon>Gentianales</taxon>
        <taxon>Rubiaceae</taxon>
        <taxon>Rubioideae</taxon>
        <taxon>Spermacoceae</taxon>
        <taxon>Hedyotis-Oldenlandia complex</taxon>
        <taxon>Oldenlandia</taxon>
    </lineage>
</organism>
<dbReference type="InterPro" id="IPR000406">
    <property type="entry name" value="Rho_GDI"/>
</dbReference>
<protein>
    <submittedName>
        <fullName evidence="5">OLC1v1008789C1</fullName>
    </submittedName>
</protein>
<dbReference type="GO" id="GO:0005737">
    <property type="term" value="C:cytoplasm"/>
    <property type="evidence" value="ECO:0007669"/>
    <property type="project" value="UniProtKB-SubCell"/>
</dbReference>
<dbReference type="Pfam" id="PF02115">
    <property type="entry name" value="Rho_GDI"/>
    <property type="match status" value="1"/>
</dbReference>
<comment type="similarity">
    <text evidence="2">Belongs to the Rho GDI family.</text>
</comment>
<dbReference type="InterPro" id="IPR019557">
    <property type="entry name" value="AminoTfrase-like_pln_mobile"/>
</dbReference>
<dbReference type="EMBL" id="OX459123">
    <property type="protein sequence ID" value="CAI9109052.1"/>
    <property type="molecule type" value="Genomic_DNA"/>
</dbReference>
<evidence type="ECO:0000256" key="3">
    <source>
        <dbReference type="ARBA" id="ARBA00022490"/>
    </source>
</evidence>
<gene>
    <name evidence="5" type="ORF">OLC1_LOCUS17017</name>
</gene>
<dbReference type="SUPFAM" id="SSF81296">
    <property type="entry name" value="E set domains"/>
    <property type="match status" value="1"/>
</dbReference>
<dbReference type="InterPro" id="IPR024792">
    <property type="entry name" value="RhoGDI_dom_sf"/>
</dbReference>
<dbReference type="GO" id="GO:0007266">
    <property type="term" value="P:Rho protein signal transduction"/>
    <property type="evidence" value="ECO:0007669"/>
    <property type="project" value="InterPro"/>
</dbReference>
<feature type="domain" description="Aminotransferase-like plant mobile" evidence="4">
    <location>
        <begin position="1"/>
        <end position="61"/>
    </location>
</feature>
<dbReference type="AlphaFoldDB" id="A0AAV1DNY3"/>
<accession>A0AAV1DNY3</accession>
<dbReference type="PANTHER" id="PTHR46033">
    <property type="entry name" value="PROTEIN MAIN-LIKE 2"/>
    <property type="match status" value="1"/>
</dbReference>
<evidence type="ECO:0000256" key="1">
    <source>
        <dbReference type="ARBA" id="ARBA00004496"/>
    </source>
</evidence>
<dbReference type="Proteomes" id="UP001161247">
    <property type="component" value="Chromosome 6"/>
</dbReference>